<protein>
    <submittedName>
        <fullName evidence="2">Uncharacterized protein</fullName>
    </submittedName>
</protein>
<reference evidence="2" key="1">
    <citation type="journal article" date="2018" name="Genome Biol. Evol.">
        <title>Genomics and development of Lentinus tigrinus, a white-rot wood-decaying mushroom with dimorphic fruiting bodies.</title>
        <authorList>
            <person name="Wu B."/>
            <person name="Xu Z."/>
            <person name="Knudson A."/>
            <person name="Carlson A."/>
            <person name="Chen N."/>
            <person name="Kovaka S."/>
            <person name="LaButti K."/>
            <person name="Lipzen A."/>
            <person name="Pennachio C."/>
            <person name="Riley R."/>
            <person name="Schakwitz W."/>
            <person name="Umezawa K."/>
            <person name="Ohm R.A."/>
            <person name="Grigoriev I.V."/>
            <person name="Nagy L.G."/>
            <person name="Gibbons J."/>
            <person name="Hibbett D."/>
        </authorList>
    </citation>
    <scope>NUCLEOTIDE SEQUENCE [LARGE SCALE GENOMIC DNA]</scope>
    <source>
        <strain evidence="2">ALCF2SS1-6</strain>
    </source>
</reference>
<keyword evidence="3" id="KW-1185">Reference proteome</keyword>
<name>A0A5C2RRT8_9APHY</name>
<gene>
    <name evidence="2" type="ORF">L227DRAFT_356567</name>
</gene>
<dbReference type="Proteomes" id="UP000313359">
    <property type="component" value="Unassembled WGS sequence"/>
</dbReference>
<evidence type="ECO:0000313" key="3">
    <source>
        <dbReference type="Proteomes" id="UP000313359"/>
    </source>
</evidence>
<sequence>MSHSTEPMPVARQVVRGPRDPPPRLASTALPDGGLRCRKKRGIPMEKFHDVLLDPEAYAEMYPDVLPLTRRIHRQLRALRASGSCCGWTGTGPTLATPPGYQEHERGQRELQTTSQEPFVSRDATPHLDEQCTERQPRSFLDMTDDIVMTGPSQESGSHDSMYCTPAQDNRACNVLDLVERGEWEAVPQVSASWMEDAGKSGHYDGGGDVYLHARGEAVGFCGLLARA</sequence>
<proteinExistence type="predicted"/>
<accession>A0A5C2RRT8</accession>
<dbReference type="EMBL" id="ML122308">
    <property type="protein sequence ID" value="RPD54283.1"/>
    <property type="molecule type" value="Genomic_DNA"/>
</dbReference>
<dbReference type="AlphaFoldDB" id="A0A5C2RRT8"/>
<feature type="region of interest" description="Disordered" evidence="1">
    <location>
        <begin position="1"/>
        <end position="33"/>
    </location>
</feature>
<dbReference type="OrthoDB" id="2758593at2759"/>
<organism evidence="2 3">
    <name type="scientific">Lentinus tigrinus ALCF2SS1-6</name>
    <dbReference type="NCBI Taxonomy" id="1328759"/>
    <lineage>
        <taxon>Eukaryota</taxon>
        <taxon>Fungi</taxon>
        <taxon>Dikarya</taxon>
        <taxon>Basidiomycota</taxon>
        <taxon>Agaricomycotina</taxon>
        <taxon>Agaricomycetes</taxon>
        <taxon>Polyporales</taxon>
        <taxon>Polyporaceae</taxon>
        <taxon>Lentinus</taxon>
    </lineage>
</organism>
<evidence type="ECO:0000256" key="1">
    <source>
        <dbReference type="SAM" id="MobiDB-lite"/>
    </source>
</evidence>
<evidence type="ECO:0000313" key="2">
    <source>
        <dbReference type="EMBL" id="RPD54283.1"/>
    </source>
</evidence>